<dbReference type="Gene3D" id="1.10.390.10">
    <property type="entry name" value="Neutral Protease Domain 2"/>
    <property type="match status" value="1"/>
</dbReference>
<evidence type="ECO:0000256" key="6">
    <source>
        <dbReference type="ARBA" id="ARBA00022723"/>
    </source>
</evidence>
<feature type="domain" description="FTP" evidence="13">
    <location>
        <begin position="82"/>
        <end position="132"/>
    </location>
</feature>
<proteinExistence type="inferred from homology"/>
<dbReference type="GO" id="GO:0005615">
    <property type="term" value="C:extracellular space"/>
    <property type="evidence" value="ECO:0007669"/>
    <property type="project" value="InterPro"/>
</dbReference>
<evidence type="ECO:0000259" key="13">
    <source>
        <dbReference type="Pfam" id="PF07504"/>
    </source>
</evidence>
<dbReference type="PANTHER" id="PTHR33478">
    <property type="entry name" value="EXTRACELLULAR METALLOPROTEINASE MEP"/>
    <property type="match status" value="1"/>
</dbReference>
<dbReference type="OrthoDB" id="5289240at2"/>
<dbReference type="PANTHER" id="PTHR33478:SF1">
    <property type="entry name" value="EXTRACELLULAR METALLOPROTEINASE MEP"/>
    <property type="match status" value="1"/>
</dbReference>
<dbReference type="GO" id="GO:0008270">
    <property type="term" value="F:zinc ion binding"/>
    <property type="evidence" value="ECO:0007669"/>
    <property type="project" value="InterPro"/>
</dbReference>
<dbReference type="InterPro" id="IPR011096">
    <property type="entry name" value="FTP_domain"/>
</dbReference>
<dbReference type="EMBL" id="CP036426">
    <property type="protein sequence ID" value="QDV32623.1"/>
    <property type="molecule type" value="Genomic_DNA"/>
</dbReference>
<keyword evidence="5" id="KW-0645">Protease</keyword>
<evidence type="ECO:0000256" key="3">
    <source>
        <dbReference type="ARBA" id="ARBA00006006"/>
    </source>
</evidence>
<dbReference type="CDD" id="cd09596">
    <property type="entry name" value="M36"/>
    <property type="match status" value="1"/>
</dbReference>
<evidence type="ECO:0000256" key="11">
    <source>
        <dbReference type="ARBA" id="ARBA00023145"/>
    </source>
</evidence>
<dbReference type="SUPFAM" id="SSF55486">
    <property type="entry name" value="Metalloproteases ('zincins'), catalytic domain"/>
    <property type="match status" value="1"/>
</dbReference>
<comment type="similarity">
    <text evidence="3">Belongs to the peptidase M36 family.</text>
</comment>
<dbReference type="InterPro" id="IPR050371">
    <property type="entry name" value="Fungal_virulence_M36"/>
</dbReference>
<keyword evidence="8" id="KW-0378">Hydrolase</keyword>
<dbReference type="Proteomes" id="UP000317835">
    <property type="component" value="Chromosome"/>
</dbReference>
<keyword evidence="15" id="KW-1185">Reference proteome</keyword>
<reference evidence="14 15" key="1">
    <citation type="submission" date="2019-02" db="EMBL/GenBank/DDBJ databases">
        <title>Deep-cultivation of Planctomycetes and their phenomic and genomic characterization uncovers novel biology.</title>
        <authorList>
            <person name="Wiegand S."/>
            <person name="Jogler M."/>
            <person name="Boedeker C."/>
            <person name="Pinto D."/>
            <person name="Vollmers J."/>
            <person name="Rivas-Marin E."/>
            <person name="Kohn T."/>
            <person name="Peeters S.H."/>
            <person name="Heuer A."/>
            <person name="Rast P."/>
            <person name="Oberbeckmann S."/>
            <person name="Bunk B."/>
            <person name="Jeske O."/>
            <person name="Meyerdierks A."/>
            <person name="Storesund J.E."/>
            <person name="Kallscheuer N."/>
            <person name="Luecker S."/>
            <person name="Lage O.M."/>
            <person name="Pohl T."/>
            <person name="Merkel B.J."/>
            <person name="Hornburger P."/>
            <person name="Mueller R.-W."/>
            <person name="Bruemmer F."/>
            <person name="Labrenz M."/>
            <person name="Spormann A.M."/>
            <person name="Op den Camp H."/>
            <person name="Overmann J."/>
            <person name="Amann R."/>
            <person name="Jetten M.S.M."/>
            <person name="Mascher T."/>
            <person name="Medema M.H."/>
            <person name="Devos D.P."/>
            <person name="Kaster A.-K."/>
            <person name="Ovreas L."/>
            <person name="Rohde M."/>
            <person name="Galperin M.Y."/>
            <person name="Jogler C."/>
        </authorList>
    </citation>
    <scope>NUCLEOTIDE SEQUENCE [LARGE SCALE GENOMIC DNA]</scope>
    <source>
        <strain evidence="14 15">ElP</strain>
    </source>
</reference>
<feature type="region of interest" description="Disordered" evidence="12">
    <location>
        <begin position="272"/>
        <end position="319"/>
    </location>
</feature>
<evidence type="ECO:0000256" key="1">
    <source>
        <dbReference type="ARBA" id="ARBA00001947"/>
    </source>
</evidence>
<accession>A0A518GVK6</accession>
<dbReference type="PRINTS" id="PR00999">
    <property type="entry name" value="FUNGALYSIN"/>
</dbReference>
<dbReference type="Gene3D" id="3.10.170.10">
    <property type="match status" value="1"/>
</dbReference>
<comment type="cofactor">
    <cofactor evidence="1">
        <name>Zn(2+)</name>
        <dbReference type="ChEBI" id="CHEBI:29105"/>
    </cofactor>
</comment>
<name>A0A518GVK6_9BACT</name>
<evidence type="ECO:0000313" key="14">
    <source>
        <dbReference type="EMBL" id="QDV32623.1"/>
    </source>
</evidence>
<gene>
    <name evidence="14" type="ORF">ElP_04580</name>
</gene>
<evidence type="ECO:0000256" key="9">
    <source>
        <dbReference type="ARBA" id="ARBA00022833"/>
    </source>
</evidence>
<protein>
    <submittedName>
        <fullName evidence="14">Fungalysin metallopeptidase (M36)</fullName>
    </submittedName>
</protein>
<keyword evidence="10" id="KW-0482">Metalloprotease</keyword>
<keyword evidence="7" id="KW-0732">Signal</keyword>
<evidence type="ECO:0000256" key="12">
    <source>
        <dbReference type="SAM" id="MobiDB-lite"/>
    </source>
</evidence>
<keyword evidence="6" id="KW-0479">Metal-binding</keyword>
<comment type="subcellular location">
    <subcellularLocation>
        <location evidence="2">Secreted</location>
    </subcellularLocation>
</comment>
<dbReference type="RefSeq" id="WP_145266856.1">
    <property type="nucleotide sequence ID" value="NZ_CP036426.1"/>
</dbReference>
<evidence type="ECO:0000256" key="4">
    <source>
        <dbReference type="ARBA" id="ARBA00022525"/>
    </source>
</evidence>
<dbReference type="GO" id="GO:0006508">
    <property type="term" value="P:proteolysis"/>
    <property type="evidence" value="ECO:0007669"/>
    <property type="project" value="UniProtKB-KW"/>
</dbReference>
<dbReference type="InterPro" id="IPR001842">
    <property type="entry name" value="Peptidase_M36"/>
</dbReference>
<dbReference type="GO" id="GO:0004222">
    <property type="term" value="F:metalloendopeptidase activity"/>
    <property type="evidence" value="ECO:0007669"/>
    <property type="project" value="InterPro"/>
</dbReference>
<evidence type="ECO:0000256" key="10">
    <source>
        <dbReference type="ARBA" id="ARBA00023049"/>
    </source>
</evidence>
<evidence type="ECO:0000313" key="15">
    <source>
        <dbReference type="Proteomes" id="UP000317835"/>
    </source>
</evidence>
<evidence type="ECO:0000256" key="5">
    <source>
        <dbReference type="ARBA" id="ARBA00022670"/>
    </source>
</evidence>
<dbReference type="KEGG" id="tpla:ElP_04580"/>
<dbReference type="Pfam" id="PF07504">
    <property type="entry name" value="FTP"/>
    <property type="match status" value="1"/>
</dbReference>
<organism evidence="14 15">
    <name type="scientific">Tautonia plasticadhaerens</name>
    <dbReference type="NCBI Taxonomy" id="2527974"/>
    <lineage>
        <taxon>Bacteria</taxon>
        <taxon>Pseudomonadati</taxon>
        <taxon>Planctomycetota</taxon>
        <taxon>Planctomycetia</taxon>
        <taxon>Isosphaerales</taxon>
        <taxon>Isosphaeraceae</taxon>
        <taxon>Tautonia</taxon>
    </lineage>
</organism>
<evidence type="ECO:0000256" key="2">
    <source>
        <dbReference type="ARBA" id="ARBA00004613"/>
    </source>
</evidence>
<sequence>MSSDRRRRHRAALRGRLDLDVRRNRVRPSIEGLEDRVVLSPSPLPGEVALSGPRQGAPVQIARDYLAEHGDSFGLGAGDLDRLVVTNNHTSTPSGVTYLYLRQGFNGLPVVDSDINVAVDRQGRILTIGGRFSPLIGSLPEEGVPAPGLSPAEALGRAVDALGLGLAGDITVVRDAEGLDLRGTLLAPGAARGEVPARLHYVAGPDGSPRLAWNFSVDLPDGSHWYDASVDAQTGALLRASDWVDNHTYNVFPPPARSPQDGPRTLVVDQHLDAPDASPDGWHTTDGRTDGPEFTDTRGNNVFAQEDADNNNTGGTRPDGGAGLVFDFPFDDTQAPANSQNASIVQTFFVSNVFHDVLHRYGFDEASGNFQQNNFGRGGQGGDAVQADVQDGSGTDNANFATPPDGTAGRMQMYIFTGTNPNRDAGFANEIVVHELGHGISNRLTGGAANSGALDRFQSRSMGEGWSDFYALMFTQDANDGKLDAYPQGVYVGYPNGVRRQPYSFDQNIYNYSYSDLGLGAGEFFPHPNGEIWAAALWDMNWLLVDRQGFSPDLYAPVDVASPEASSGNQVAMLLVTEALKLQPANPTYLQGRDAILRADQALFGGRYATEIWTAFARRGMGLSAVDTDLGTRYDDARDFDGIREAFDIPLFVDVAFNSAGLAGLYENSPLNEVVVGTLTDRFGISNPADYGATIDWGDGSPVRAATLRPNGAGGLDIIGSHTYLEGGPYEVTITADRDGSLPEVATFDLPVQSWPLFAQAGSPIVSREGIPLEDVPVGSFTDFDPQANPGSHYTVTIDWGDGVQSPGEVVRQADGGFDVFGSHTYREGGDRTYRLIVSEAGGQSSFALGQARIETFPVLATGGFSYTIQEGTPFRGPVARFVDLSPQVKEARSYSAVIDWGDGTTGPGTVVSDGGGAFTVLGEHTFSLPGGRSELPIRVTVFEGGGNSDTATSTAVVSDAPINAEGRRLTLAEGLFSGVVARFDDFNQLGTAGEFTATIDWGDGTTTPGVIEPDPEVGFLVLGTRDDLRAGTFTARIRVVSRGGSIAEATSTLVVSDAGFLPRAQPIAALAGPFSGVVATFVDLNPGGSPGDFSASISWGDGASSAGRMVQLEDGSFQVLGDHSFPAGTYEVVVTVTSLATGVRADAAATARIGSSPLTGLAVPIRGLELEDGLHYLGAVYTEDPFAGAGDFTVVIDWGDGTTSAGEVVVHPLGRESGFLVRGRHAYTRSGGFPVSVAITGPGGVQTSLSTSAAMDVVRMPVIATLAPGGLVSGFAVPGSTVILLAQRDGGEPFLIAEVPTNPADGGWTYEVEGLGDGSYALSAAAKNRSGVQNSPIVPIGGGPLVVDRSGPTVRDVFLDPRAGQVLVTLADPLSGLAPASLLSPDNYAVTDAMGRALRIVGVELSPPGADGSQVVILRLGSRGPLSRGGYTVTINGAAITDRAGNTLTESFFTPFPQFVGASSTTFVADIGTDGTRSTPPIQVIPGDQARGVGAFRRFIAAGFRRRPIQL</sequence>
<keyword evidence="4" id="KW-0964">Secreted</keyword>
<keyword evidence="9" id="KW-0862">Zinc</keyword>
<dbReference type="Pfam" id="PF02128">
    <property type="entry name" value="Peptidase_M36"/>
    <property type="match status" value="1"/>
</dbReference>
<dbReference type="InterPro" id="IPR027268">
    <property type="entry name" value="Peptidase_M4/M1_CTD_sf"/>
</dbReference>
<evidence type="ECO:0000256" key="8">
    <source>
        <dbReference type="ARBA" id="ARBA00022801"/>
    </source>
</evidence>
<evidence type="ECO:0000256" key="7">
    <source>
        <dbReference type="ARBA" id="ARBA00022729"/>
    </source>
</evidence>
<keyword evidence="11" id="KW-0865">Zymogen</keyword>